<evidence type="ECO:0008006" key="3">
    <source>
        <dbReference type="Google" id="ProtNLM"/>
    </source>
</evidence>
<comment type="caution">
    <text evidence="1">The sequence shown here is derived from an EMBL/GenBank/DDBJ whole genome shotgun (WGS) entry which is preliminary data.</text>
</comment>
<evidence type="ECO:0000313" key="2">
    <source>
        <dbReference type="Proteomes" id="UP000030153"/>
    </source>
</evidence>
<dbReference type="RefSeq" id="WP_036786290.1">
    <property type="nucleotide sequence ID" value="NZ_AVBG01000014.1"/>
</dbReference>
<reference evidence="1 2" key="1">
    <citation type="submission" date="2013-08" db="EMBL/GenBank/DDBJ databases">
        <title>Genome of Pontibacillus chungwhensis.</title>
        <authorList>
            <person name="Wang Q."/>
            <person name="Wang G."/>
        </authorList>
    </citation>
    <scope>NUCLEOTIDE SEQUENCE [LARGE SCALE GENOMIC DNA]</scope>
    <source>
        <strain evidence="1 2">BH030062</strain>
    </source>
</reference>
<dbReference type="Proteomes" id="UP000030153">
    <property type="component" value="Unassembled WGS sequence"/>
</dbReference>
<keyword evidence="2" id="KW-1185">Reference proteome</keyword>
<name>A0A0A2UUY3_9BACI</name>
<dbReference type="OrthoDB" id="2958497at2"/>
<sequence>MERYARIKSLKGFMFISLFIFLLLGAAGGIAAEEKEWTGSEKVVPADKKWTITFNTSVVYDQNSSGITVEDQSGTKVNVTVKQAGEEKVEVLPPAKGYTAGKSYVLRIKDIASTQKVKMKDDITMTFTIEEPSSTNKQTYIDLVESTNSTIRNILVSGWDQETLSPGDFSDIEGELEKVATVRFIQDTLKPYFEAEMCYPCDSSMFPFSIAPDLHFKVIKATKDERIFQTAELSDELSEGKLVTYTFKNEDGKWLLDDYKEERFSGDGLGVSAEAAQDYLNNLYLNQNYGYENVVVTYLEKGEEEQYDWYSNRSYNREYYVFQVNTDKGDFKRKFFPFDGYIVYLKEGN</sequence>
<protein>
    <recommendedName>
        <fullName evidence="3">SbsA Ig-like domain-containing protein</fullName>
    </recommendedName>
</protein>
<dbReference type="AlphaFoldDB" id="A0A0A2UUY3"/>
<evidence type="ECO:0000313" key="1">
    <source>
        <dbReference type="EMBL" id="KGP90291.1"/>
    </source>
</evidence>
<gene>
    <name evidence="1" type="ORF">N780_05815</name>
</gene>
<organism evidence="1 2">
    <name type="scientific">Pontibacillus chungwhensis BH030062</name>
    <dbReference type="NCBI Taxonomy" id="1385513"/>
    <lineage>
        <taxon>Bacteria</taxon>
        <taxon>Bacillati</taxon>
        <taxon>Bacillota</taxon>
        <taxon>Bacilli</taxon>
        <taxon>Bacillales</taxon>
        <taxon>Bacillaceae</taxon>
        <taxon>Pontibacillus</taxon>
    </lineage>
</organism>
<dbReference type="EMBL" id="AVBG01000014">
    <property type="protein sequence ID" value="KGP90291.1"/>
    <property type="molecule type" value="Genomic_DNA"/>
</dbReference>
<dbReference type="STRING" id="1385513.N780_05815"/>
<proteinExistence type="predicted"/>
<dbReference type="eggNOG" id="ENOG5032DQA">
    <property type="taxonomic scope" value="Bacteria"/>
</dbReference>
<accession>A0A0A2UUY3</accession>